<accession>A0A8H6S9E8</accession>
<dbReference type="GO" id="GO:0141101">
    <property type="term" value="F:tRNA(Ser) (uridine(44)-2'-O-)-methyltransferase activity"/>
    <property type="evidence" value="ECO:0007669"/>
    <property type="project" value="UniProtKB-EC"/>
</dbReference>
<keyword evidence="14" id="KW-1185">Reference proteome</keyword>
<evidence type="ECO:0000313" key="13">
    <source>
        <dbReference type="EMBL" id="KAF7294207.1"/>
    </source>
</evidence>
<gene>
    <name evidence="13" type="ORF">HMN09_01149100</name>
</gene>
<name>A0A8H6S9E8_MYCCL</name>
<dbReference type="SUPFAM" id="SSF53335">
    <property type="entry name" value="S-adenosyl-L-methionine-dependent methyltransferases"/>
    <property type="match status" value="1"/>
</dbReference>
<comment type="subcellular location">
    <subcellularLocation>
        <location evidence="2 12">Cytoplasm</location>
    </subcellularLocation>
</comment>
<sequence>MTRPRFEPLPCTELDTPALSEAWKPLLWAAADFPPEIFETAVSQLINHPEYNSTLILRSEVVAETTDAFPPDVPFLDGLRPLKNIHRRLLPRRPHRDAGIDQHCTLYGVDDVPNTLVLTPILPESGSLPYYHPPVSHLAFRYLETTPPSLRMEAILLAPDETPTDPNSRIYRTGIALLDAIHRYGWGALTNYQKRVHHDQVVPREAYQDLYLIMRERFKGFVDSWVETTDPLKHVFEDVGIATFLMVLWRETYPAPTLTEPVPPDEPWRGWGRPPGGFLDFGCGNGLLTHILISCGYTGCGVDLQKRQSWSTYPESTQQHLILDSFEPTVLRDPQNIFSTPGQFIIANHADELTPWTAVLATLTNSSGFLNIPCCPWVFDAKYQREKGLGEPIPPEALNLGAGAGLASSYVQYRIWLAQLAQHCGWKVEFEMLRIPSTRNWAIVARKRISDDTMNAQQILESVLERGAFKARAKGGRSH</sequence>
<dbReference type="PANTHER" id="PTHR21210:SF0">
    <property type="entry name" value="TRNA (URACIL-O(2)-)-METHYLTRANSFERASE-RELATED"/>
    <property type="match status" value="1"/>
</dbReference>
<evidence type="ECO:0000256" key="1">
    <source>
        <dbReference type="ARBA" id="ARBA00002778"/>
    </source>
</evidence>
<dbReference type="InterPro" id="IPR011671">
    <property type="entry name" value="tRNA_uracil_MeTrfase"/>
</dbReference>
<evidence type="ECO:0000256" key="7">
    <source>
        <dbReference type="ARBA" id="ARBA00022603"/>
    </source>
</evidence>
<dbReference type="OrthoDB" id="10047021at2759"/>
<comment type="caution">
    <text evidence="13">The sequence shown here is derived from an EMBL/GenBank/DDBJ whole genome shotgun (WGS) entry which is preliminary data.</text>
</comment>
<comment type="catalytic activity">
    <reaction evidence="11 12">
        <text>uridine(44) in tRNA(Ser) + S-adenosyl-L-methionine = 2'-O-methyluridine(44) in tRNA(Ser) + S-adenosyl-L-homocysteine + H(+)</text>
        <dbReference type="Rhea" id="RHEA:43100"/>
        <dbReference type="Rhea" id="RHEA-COMP:10339"/>
        <dbReference type="Rhea" id="RHEA-COMP:10340"/>
        <dbReference type="ChEBI" id="CHEBI:15378"/>
        <dbReference type="ChEBI" id="CHEBI:57856"/>
        <dbReference type="ChEBI" id="CHEBI:59789"/>
        <dbReference type="ChEBI" id="CHEBI:65315"/>
        <dbReference type="ChEBI" id="CHEBI:74478"/>
        <dbReference type="EC" id="2.1.1.211"/>
    </reaction>
</comment>
<evidence type="ECO:0000256" key="10">
    <source>
        <dbReference type="ARBA" id="ARBA00022694"/>
    </source>
</evidence>
<evidence type="ECO:0000256" key="12">
    <source>
        <dbReference type="RuleBase" id="RU368004"/>
    </source>
</evidence>
<dbReference type="GO" id="GO:0005737">
    <property type="term" value="C:cytoplasm"/>
    <property type="evidence" value="ECO:0007669"/>
    <property type="project" value="UniProtKB-SubCell"/>
</dbReference>
<dbReference type="PANTHER" id="PTHR21210">
    <property type="entry name" value="TRNA (URACIL-O(2)-)-METHYLTRANSFERASE-RELATED"/>
    <property type="match status" value="1"/>
</dbReference>
<evidence type="ECO:0000313" key="14">
    <source>
        <dbReference type="Proteomes" id="UP000613580"/>
    </source>
</evidence>
<evidence type="ECO:0000256" key="11">
    <source>
        <dbReference type="ARBA" id="ARBA00047957"/>
    </source>
</evidence>
<keyword evidence="10 12" id="KW-0819">tRNA processing</keyword>
<dbReference type="Pfam" id="PF07757">
    <property type="entry name" value="AdoMet_MTase"/>
    <property type="match status" value="2"/>
</dbReference>
<comment type="similarity">
    <text evidence="3 12">Belongs to the TRM44 family.</text>
</comment>
<dbReference type="GO" id="GO:0030488">
    <property type="term" value="P:tRNA methylation"/>
    <property type="evidence" value="ECO:0007669"/>
    <property type="project" value="UniProtKB-UniRule"/>
</dbReference>
<evidence type="ECO:0000256" key="3">
    <source>
        <dbReference type="ARBA" id="ARBA00009056"/>
    </source>
</evidence>
<dbReference type="Proteomes" id="UP000613580">
    <property type="component" value="Unassembled WGS sequence"/>
</dbReference>
<keyword evidence="9 12" id="KW-0949">S-adenosyl-L-methionine</keyword>
<evidence type="ECO:0000256" key="8">
    <source>
        <dbReference type="ARBA" id="ARBA00022679"/>
    </source>
</evidence>
<reference evidence="13" key="1">
    <citation type="submission" date="2020-05" db="EMBL/GenBank/DDBJ databases">
        <title>Mycena genomes resolve the evolution of fungal bioluminescence.</title>
        <authorList>
            <person name="Tsai I.J."/>
        </authorList>
    </citation>
    <scope>NUCLEOTIDE SEQUENCE</scope>
    <source>
        <strain evidence="13">110903Hualien_Pintung</strain>
    </source>
</reference>
<evidence type="ECO:0000256" key="9">
    <source>
        <dbReference type="ARBA" id="ARBA00022691"/>
    </source>
</evidence>
<dbReference type="InterPro" id="IPR029063">
    <property type="entry name" value="SAM-dependent_MTases_sf"/>
</dbReference>
<evidence type="ECO:0000256" key="5">
    <source>
        <dbReference type="ARBA" id="ARBA00017788"/>
    </source>
</evidence>
<keyword evidence="6 12" id="KW-0963">Cytoplasm</keyword>
<evidence type="ECO:0000256" key="2">
    <source>
        <dbReference type="ARBA" id="ARBA00004496"/>
    </source>
</evidence>
<keyword evidence="8 12" id="KW-0808">Transferase</keyword>
<comment type="function">
    <text evidence="12">Adenosyl-L-methionine (AdoMet)-dependent tRNA (uracil-O(2)-)-methyltransferase.</text>
</comment>
<proteinExistence type="inferred from homology"/>
<evidence type="ECO:0000256" key="4">
    <source>
        <dbReference type="ARBA" id="ARBA00012795"/>
    </source>
</evidence>
<keyword evidence="7 12" id="KW-0489">Methyltransferase</keyword>
<protein>
    <recommendedName>
        <fullName evidence="5 12">tRNA (uracil-O(2)-)-methyltransferase</fullName>
        <ecNumber evidence="4 12">2.1.1.211</ecNumber>
    </recommendedName>
</protein>
<dbReference type="EMBL" id="JACAZE010000019">
    <property type="protein sequence ID" value="KAF7294207.1"/>
    <property type="molecule type" value="Genomic_DNA"/>
</dbReference>
<dbReference type="AlphaFoldDB" id="A0A8H6S9E8"/>
<dbReference type="EC" id="2.1.1.211" evidence="4 12"/>
<organism evidence="13 14">
    <name type="scientific">Mycena chlorophos</name>
    <name type="common">Agaric fungus</name>
    <name type="synonym">Agaricus chlorophos</name>
    <dbReference type="NCBI Taxonomy" id="658473"/>
    <lineage>
        <taxon>Eukaryota</taxon>
        <taxon>Fungi</taxon>
        <taxon>Dikarya</taxon>
        <taxon>Basidiomycota</taxon>
        <taxon>Agaricomycotina</taxon>
        <taxon>Agaricomycetes</taxon>
        <taxon>Agaricomycetidae</taxon>
        <taxon>Agaricales</taxon>
        <taxon>Marasmiineae</taxon>
        <taxon>Mycenaceae</taxon>
        <taxon>Mycena</taxon>
    </lineage>
</organism>
<evidence type="ECO:0000256" key="6">
    <source>
        <dbReference type="ARBA" id="ARBA00022490"/>
    </source>
</evidence>
<comment type="function">
    <text evidence="1">Probable adenosyl-L-methionine (AdoMet)-dependent tRNA (uracil-O(2)-)-methyltransferase.</text>
</comment>